<keyword evidence="5" id="KW-0547">Nucleotide-binding</keyword>
<keyword evidence="13" id="KW-1185">Reference proteome</keyword>
<keyword evidence="4" id="KW-0808">Transferase</keyword>
<feature type="transmembrane region" description="Helical" evidence="9">
    <location>
        <begin position="20"/>
        <end position="41"/>
    </location>
</feature>
<feature type="transmembrane region" description="Helical" evidence="9">
    <location>
        <begin position="133"/>
        <end position="155"/>
    </location>
</feature>
<sequence length="380" mass="40614">MRTLAIRTVRHTVGCALGAATALVELPLTLLCGLALLLAGVRPGATRPVPRPVRAVAAALLGIERRRLARFFGIRIATAPDDARALRYLAVRWTLGALGGAVAVLVVLGIAYSSLFVYVWWLSAVRYPLEVALSNLAGLMLLFLACQGVLGTVALEDQLARRLLGPSPHDALERRITELATTRAEMMEAVDGERRRIERDLHDGVQQRLVALGMLLGRARRTHDPARTDALLRQAHEESRAALVELREVAWRVYPTVLDEAGLRAALETVAERTPLPVRLDWAVPVPPPRQTGTVAYFVVSEAVTNVVKHSGATRVDVSVGRSGDRLTLRIEDDGTGGADPAGGGLTGLARRVAALDGRFGVHSPAGGPTAITAELPCAS</sequence>
<keyword evidence="9" id="KW-1133">Transmembrane helix</keyword>
<feature type="domain" description="Signal transduction histidine kinase subgroup 3 dimerisation and phosphoacceptor" evidence="11">
    <location>
        <begin position="193"/>
        <end position="257"/>
    </location>
</feature>
<reference evidence="12 13" key="1">
    <citation type="journal article" date="2016" name="Arch. Microbiol.">
        <title>Streptomyces zhihengii sp. nov., isolated from rhizospheric soil of Psammosilene tunicoides.</title>
        <authorList>
            <person name="Huang M.J."/>
            <person name="Fei J.J."/>
            <person name="Salam N."/>
            <person name="Kim C.J."/>
            <person name="Hozzein W.N."/>
            <person name="Xiao M."/>
            <person name="Huang H.Q."/>
            <person name="Li W.J."/>
        </authorList>
    </citation>
    <scope>NUCLEOTIDE SEQUENCE [LARGE SCALE GENOMIC DNA]</scope>
    <source>
        <strain evidence="12 13">YIM T102</strain>
    </source>
</reference>
<organism evidence="12 13">
    <name type="scientific">Streptomyces zhihengii</name>
    <dbReference type="NCBI Taxonomy" id="1818004"/>
    <lineage>
        <taxon>Bacteria</taxon>
        <taxon>Bacillati</taxon>
        <taxon>Actinomycetota</taxon>
        <taxon>Actinomycetes</taxon>
        <taxon>Kitasatosporales</taxon>
        <taxon>Streptomycetaceae</taxon>
        <taxon>Streptomyces</taxon>
    </lineage>
</organism>
<evidence type="ECO:0000313" key="13">
    <source>
        <dbReference type="Proteomes" id="UP000664109"/>
    </source>
</evidence>
<dbReference type="CDD" id="cd16917">
    <property type="entry name" value="HATPase_UhpB-NarQ-NarX-like"/>
    <property type="match status" value="1"/>
</dbReference>
<dbReference type="InterPro" id="IPR036890">
    <property type="entry name" value="HATPase_C_sf"/>
</dbReference>
<evidence type="ECO:0000256" key="1">
    <source>
        <dbReference type="ARBA" id="ARBA00000085"/>
    </source>
</evidence>
<dbReference type="InterPro" id="IPR011712">
    <property type="entry name" value="Sig_transdc_His_kin_sub3_dim/P"/>
</dbReference>
<evidence type="ECO:0000256" key="2">
    <source>
        <dbReference type="ARBA" id="ARBA00012438"/>
    </source>
</evidence>
<evidence type="ECO:0000256" key="5">
    <source>
        <dbReference type="ARBA" id="ARBA00022741"/>
    </source>
</evidence>
<dbReference type="Pfam" id="PF02518">
    <property type="entry name" value="HATPase_c"/>
    <property type="match status" value="1"/>
</dbReference>
<dbReference type="Proteomes" id="UP000664109">
    <property type="component" value="Unassembled WGS sequence"/>
</dbReference>
<evidence type="ECO:0000256" key="9">
    <source>
        <dbReference type="SAM" id="Phobius"/>
    </source>
</evidence>
<keyword evidence="9" id="KW-0812">Transmembrane</keyword>
<evidence type="ECO:0000259" key="10">
    <source>
        <dbReference type="Pfam" id="PF02518"/>
    </source>
</evidence>
<gene>
    <name evidence="12" type="ORF">JE024_24260</name>
</gene>
<keyword evidence="8" id="KW-0902">Two-component regulatory system</keyword>
<name>A0ABS2UW99_9ACTN</name>
<evidence type="ECO:0000259" key="11">
    <source>
        <dbReference type="Pfam" id="PF07730"/>
    </source>
</evidence>
<dbReference type="GO" id="GO:0016301">
    <property type="term" value="F:kinase activity"/>
    <property type="evidence" value="ECO:0007669"/>
    <property type="project" value="UniProtKB-KW"/>
</dbReference>
<dbReference type="Gene3D" id="3.30.565.10">
    <property type="entry name" value="Histidine kinase-like ATPase, C-terminal domain"/>
    <property type="match status" value="1"/>
</dbReference>
<dbReference type="InterPro" id="IPR003594">
    <property type="entry name" value="HATPase_dom"/>
</dbReference>
<dbReference type="EMBL" id="JAFEJA010000001">
    <property type="protein sequence ID" value="MBM9621791.1"/>
    <property type="molecule type" value="Genomic_DNA"/>
</dbReference>
<dbReference type="RefSeq" id="WP_205375611.1">
    <property type="nucleotide sequence ID" value="NZ_JAFEJA010000001.1"/>
</dbReference>
<evidence type="ECO:0000256" key="6">
    <source>
        <dbReference type="ARBA" id="ARBA00022777"/>
    </source>
</evidence>
<evidence type="ECO:0000256" key="7">
    <source>
        <dbReference type="ARBA" id="ARBA00022840"/>
    </source>
</evidence>
<dbReference type="EC" id="2.7.13.3" evidence="2"/>
<proteinExistence type="predicted"/>
<keyword evidence="6 12" id="KW-0418">Kinase</keyword>
<comment type="caution">
    <text evidence="12">The sequence shown here is derived from an EMBL/GenBank/DDBJ whole genome shotgun (WGS) entry which is preliminary data.</text>
</comment>
<protein>
    <recommendedName>
        <fullName evidence="2">histidine kinase</fullName>
        <ecNumber evidence="2">2.7.13.3</ecNumber>
    </recommendedName>
</protein>
<feature type="domain" description="Histidine kinase/HSP90-like ATPase" evidence="10">
    <location>
        <begin position="298"/>
        <end position="378"/>
    </location>
</feature>
<dbReference type="InterPro" id="IPR050482">
    <property type="entry name" value="Sensor_HK_TwoCompSys"/>
</dbReference>
<evidence type="ECO:0000256" key="8">
    <source>
        <dbReference type="ARBA" id="ARBA00023012"/>
    </source>
</evidence>
<dbReference type="PANTHER" id="PTHR24421">
    <property type="entry name" value="NITRATE/NITRITE SENSOR PROTEIN NARX-RELATED"/>
    <property type="match status" value="1"/>
</dbReference>
<keyword evidence="3" id="KW-0597">Phosphoprotein</keyword>
<dbReference type="PANTHER" id="PTHR24421:SF10">
    <property type="entry name" value="NITRATE_NITRITE SENSOR PROTEIN NARQ"/>
    <property type="match status" value="1"/>
</dbReference>
<evidence type="ECO:0000313" key="12">
    <source>
        <dbReference type="EMBL" id="MBM9621791.1"/>
    </source>
</evidence>
<dbReference type="Pfam" id="PF07730">
    <property type="entry name" value="HisKA_3"/>
    <property type="match status" value="1"/>
</dbReference>
<dbReference type="Gene3D" id="1.20.5.1930">
    <property type="match status" value="1"/>
</dbReference>
<feature type="transmembrane region" description="Helical" evidence="9">
    <location>
        <begin position="93"/>
        <end position="121"/>
    </location>
</feature>
<evidence type="ECO:0000256" key="3">
    <source>
        <dbReference type="ARBA" id="ARBA00022553"/>
    </source>
</evidence>
<evidence type="ECO:0000256" key="4">
    <source>
        <dbReference type="ARBA" id="ARBA00022679"/>
    </source>
</evidence>
<dbReference type="SUPFAM" id="SSF55874">
    <property type="entry name" value="ATPase domain of HSP90 chaperone/DNA topoisomerase II/histidine kinase"/>
    <property type="match status" value="1"/>
</dbReference>
<keyword evidence="9" id="KW-0472">Membrane</keyword>
<comment type="catalytic activity">
    <reaction evidence="1">
        <text>ATP + protein L-histidine = ADP + protein N-phospho-L-histidine.</text>
        <dbReference type="EC" id="2.7.13.3"/>
    </reaction>
</comment>
<accession>A0ABS2UW99</accession>
<keyword evidence="7" id="KW-0067">ATP-binding</keyword>